<feature type="domain" description="Condensation" evidence="1">
    <location>
        <begin position="55"/>
        <end position="466"/>
    </location>
</feature>
<protein>
    <submittedName>
        <fullName evidence="2">Acyltransferase</fullName>
    </submittedName>
</protein>
<accession>A0A7G8PNJ4</accession>
<organism evidence="2 3">
    <name type="scientific">Mycolicibacterium fluoranthenivorans</name>
    <dbReference type="NCBI Taxonomy" id="258505"/>
    <lineage>
        <taxon>Bacteria</taxon>
        <taxon>Bacillati</taxon>
        <taxon>Actinomycetota</taxon>
        <taxon>Actinomycetes</taxon>
        <taxon>Mycobacteriales</taxon>
        <taxon>Mycobacteriaceae</taxon>
        <taxon>Mycolicibacterium</taxon>
    </lineage>
</organism>
<reference evidence="2 3" key="1">
    <citation type="submission" date="2020-07" db="EMBL/GenBank/DDBJ databases">
        <title>Draft genome sequence of four isobutane-metabolizing strains capable of cometabolically degrading diverse ether contaminants.</title>
        <authorList>
            <person name="Chen W."/>
            <person name="Faulkner N."/>
            <person name="Smith C."/>
            <person name="Hyman M."/>
        </authorList>
    </citation>
    <scope>NUCLEOTIDE SEQUENCE [LARGE SCALE GENOMIC DNA]</scope>
    <source>
        <strain evidence="2 3">2A</strain>
    </source>
</reference>
<dbReference type="SUPFAM" id="SSF52777">
    <property type="entry name" value="CoA-dependent acyltransferases"/>
    <property type="match status" value="2"/>
</dbReference>
<evidence type="ECO:0000313" key="3">
    <source>
        <dbReference type="Proteomes" id="UP000515498"/>
    </source>
</evidence>
<dbReference type="Gene3D" id="3.30.559.10">
    <property type="entry name" value="Chloramphenicol acetyltransferase-like domain"/>
    <property type="match status" value="1"/>
</dbReference>
<proteinExistence type="predicted"/>
<dbReference type="InterPro" id="IPR001242">
    <property type="entry name" value="Condensation_dom"/>
</dbReference>
<keyword evidence="2" id="KW-0808">Transferase</keyword>
<gene>
    <name evidence="2" type="ORF">HZU40_05625</name>
</gene>
<dbReference type="AlphaFoldDB" id="A0A7G8PNJ4"/>
<name>A0A7G8PNJ4_9MYCO</name>
<evidence type="ECO:0000313" key="2">
    <source>
        <dbReference type="EMBL" id="QNJ95910.1"/>
    </source>
</evidence>
<dbReference type="KEGG" id="mflu:HZU40_05625"/>
<dbReference type="GO" id="GO:0016746">
    <property type="term" value="F:acyltransferase activity"/>
    <property type="evidence" value="ECO:0007669"/>
    <property type="project" value="UniProtKB-KW"/>
</dbReference>
<dbReference type="Gene3D" id="3.30.559.30">
    <property type="entry name" value="Nonribosomal peptide synthetase, condensation domain"/>
    <property type="match status" value="1"/>
</dbReference>
<dbReference type="Proteomes" id="UP000515498">
    <property type="component" value="Chromosome"/>
</dbReference>
<evidence type="ECO:0000259" key="1">
    <source>
        <dbReference type="Pfam" id="PF00668"/>
    </source>
</evidence>
<sequence length="474" mass="52029">MLQIGKITIGTIDDWAPSPGVVTSWHPTNTAMEKARQAPVSTVPVSYMQSQHIRGVYHQEVAGLDYSRQIIATCEVPGKCDISAMNHALNAYLRRHDTYRSWFKYEGSGEIVRHSIVDPEDIEFEPVNHGELTAEDARKHIVDIPSPLEWGCFSFGIVQSEDHFDFYASIDHVHGDAALIGITMLEAHGMYTSLTTTGQPMPLPEAGRFDDFCVNERASTAALTVDSPEVRAWIEFAENNNGTLPEFPLPLGNPQEPTVADMVGEMLLDADQTARFEAACTAAGTRFVGGLYACTAMVEHELTGAATYYGLTPRDTRRTSDNFMTQGWFTGLVPITVPIAATTFAEAAWAAQTSFDSGLNLARVPYYRVLELAPWLENPHPNFPVSNFLHGGAAPLNAVIAAAEMGYSNNIGIYSDGRFSYQLTIYVFRYEAGTAMAVMFPDNPVAQKSVARYIATMKSVVEQVADSGDWGRFA</sequence>
<dbReference type="Pfam" id="PF00668">
    <property type="entry name" value="Condensation"/>
    <property type="match status" value="1"/>
</dbReference>
<dbReference type="GO" id="GO:0008610">
    <property type="term" value="P:lipid biosynthetic process"/>
    <property type="evidence" value="ECO:0007669"/>
    <property type="project" value="UniProtKB-ARBA"/>
</dbReference>
<dbReference type="EMBL" id="CP059894">
    <property type="protein sequence ID" value="QNJ95910.1"/>
    <property type="molecule type" value="Genomic_DNA"/>
</dbReference>
<dbReference type="InterPro" id="IPR023213">
    <property type="entry name" value="CAT-like_dom_sf"/>
</dbReference>
<keyword evidence="2" id="KW-0012">Acyltransferase</keyword>